<dbReference type="AlphaFoldDB" id="A0A7S0CII0"/>
<sequence>MMRESNDDTSVSSDDSDGDDMFDRDETFEGSHDIRAKISASRAMNMGKDVTEKMKKELNNQFVPQGVQITSVMIMTVTLPDDICEQMSDKTMIISANAQQRMEHQNSMQNTRMNEQIQTMLQSFAEQREQMVTSGNEKENSEQVLLNDAIALAEKAELNIKEGNDVNMQNIIADNKLLVQRVRDETHGAITKITVESEKESEELVANTNLEVQTLISESELIAAQNRAKADLIIAEAEGTIAPLMVKKREFITHEKKLDVYSKLGSNKDLIVTGKSGIDDDVNLVAVADAILQGQDGSAKSALLAEMALMSQGSSAFAIHQRFDSSTAATAQRMGVFS</sequence>
<evidence type="ECO:0000313" key="2">
    <source>
        <dbReference type="EMBL" id="CAD8422906.1"/>
    </source>
</evidence>
<feature type="compositionally biased region" description="Acidic residues" evidence="1">
    <location>
        <begin position="14"/>
        <end position="23"/>
    </location>
</feature>
<evidence type="ECO:0000256" key="1">
    <source>
        <dbReference type="SAM" id="MobiDB-lite"/>
    </source>
</evidence>
<reference evidence="2" key="1">
    <citation type="submission" date="2021-01" db="EMBL/GenBank/DDBJ databases">
        <authorList>
            <person name="Corre E."/>
            <person name="Pelletier E."/>
            <person name="Niang G."/>
            <person name="Scheremetjew M."/>
            <person name="Finn R."/>
            <person name="Kale V."/>
            <person name="Holt S."/>
            <person name="Cochrane G."/>
            <person name="Meng A."/>
            <person name="Brown T."/>
            <person name="Cohen L."/>
        </authorList>
    </citation>
    <scope>NUCLEOTIDE SEQUENCE</scope>
    <source>
        <strain evidence="2">CCAP1064/1</strain>
    </source>
</reference>
<accession>A0A7S0CII0</accession>
<organism evidence="2">
    <name type="scientific">Proboscia inermis</name>
    <dbReference type="NCBI Taxonomy" id="420281"/>
    <lineage>
        <taxon>Eukaryota</taxon>
        <taxon>Sar</taxon>
        <taxon>Stramenopiles</taxon>
        <taxon>Ochrophyta</taxon>
        <taxon>Bacillariophyta</taxon>
        <taxon>Coscinodiscophyceae</taxon>
        <taxon>Rhizosoleniophycidae</taxon>
        <taxon>Rhizosoleniales</taxon>
        <taxon>Rhizosoleniaceae</taxon>
        <taxon>Proboscia</taxon>
    </lineage>
</organism>
<feature type="region of interest" description="Disordered" evidence="1">
    <location>
        <begin position="1"/>
        <end position="30"/>
    </location>
</feature>
<name>A0A7S0CII0_9STRA</name>
<protein>
    <recommendedName>
        <fullName evidence="3">Band 7 domain-containing protein</fullName>
    </recommendedName>
</protein>
<dbReference type="EMBL" id="HBEL01040931">
    <property type="protein sequence ID" value="CAD8422906.1"/>
    <property type="molecule type" value="Transcribed_RNA"/>
</dbReference>
<proteinExistence type="predicted"/>
<evidence type="ECO:0008006" key="3">
    <source>
        <dbReference type="Google" id="ProtNLM"/>
    </source>
</evidence>
<gene>
    <name evidence="2" type="ORF">PINE0816_LOCUS19063</name>
</gene>